<dbReference type="InParanoid" id="A0A0Q3H7C5"/>
<dbReference type="EMBL" id="CM000883">
    <property type="protein sequence ID" value="KQJ89298.1"/>
    <property type="molecule type" value="Genomic_DNA"/>
</dbReference>
<reference evidence="3" key="3">
    <citation type="submission" date="2018-08" db="UniProtKB">
        <authorList>
            <consortium name="EnsemblPlants"/>
        </authorList>
    </citation>
    <scope>IDENTIFICATION</scope>
    <source>
        <strain evidence="3">cv. Bd21</strain>
    </source>
</reference>
<feature type="region of interest" description="Disordered" evidence="1">
    <location>
        <begin position="31"/>
        <end position="56"/>
    </location>
</feature>
<evidence type="ECO:0000313" key="3">
    <source>
        <dbReference type="EnsemblPlants" id="KQJ89298"/>
    </source>
</evidence>
<dbReference type="Gramene" id="KQJ89298">
    <property type="protein sequence ID" value="KQJ89298"/>
    <property type="gene ID" value="BRADI_4g24718v3"/>
</dbReference>
<dbReference type="Proteomes" id="UP000008810">
    <property type="component" value="Chromosome 4"/>
</dbReference>
<keyword evidence="4" id="KW-1185">Reference proteome</keyword>
<feature type="region of interest" description="Disordered" evidence="1">
    <location>
        <begin position="100"/>
        <end position="132"/>
    </location>
</feature>
<organism evidence="2">
    <name type="scientific">Brachypodium distachyon</name>
    <name type="common">Purple false brome</name>
    <name type="synonym">Trachynia distachya</name>
    <dbReference type="NCBI Taxonomy" id="15368"/>
    <lineage>
        <taxon>Eukaryota</taxon>
        <taxon>Viridiplantae</taxon>
        <taxon>Streptophyta</taxon>
        <taxon>Embryophyta</taxon>
        <taxon>Tracheophyta</taxon>
        <taxon>Spermatophyta</taxon>
        <taxon>Magnoliopsida</taxon>
        <taxon>Liliopsida</taxon>
        <taxon>Poales</taxon>
        <taxon>Poaceae</taxon>
        <taxon>BOP clade</taxon>
        <taxon>Pooideae</taxon>
        <taxon>Stipodae</taxon>
        <taxon>Brachypodieae</taxon>
        <taxon>Brachypodium</taxon>
    </lineage>
</organism>
<dbReference type="AlphaFoldDB" id="A0A0Q3H7C5"/>
<accession>A0A0Q3H7C5</accession>
<feature type="compositionally biased region" description="Low complexity" evidence="1">
    <location>
        <begin position="100"/>
        <end position="111"/>
    </location>
</feature>
<gene>
    <name evidence="2" type="ORF">BRADI_4g24718v3</name>
</gene>
<evidence type="ECO:0000313" key="4">
    <source>
        <dbReference type="Proteomes" id="UP000008810"/>
    </source>
</evidence>
<evidence type="ECO:0000256" key="1">
    <source>
        <dbReference type="SAM" id="MobiDB-lite"/>
    </source>
</evidence>
<proteinExistence type="predicted"/>
<reference evidence="2 3" key="1">
    <citation type="journal article" date="2010" name="Nature">
        <title>Genome sequencing and analysis of the model grass Brachypodium distachyon.</title>
        <authorList>
            <consortium name="International Brachypodium Initiative"/>
        </authorList>
    </citation>
    <scope>NUCLEOTIDE SEQUENCE [LARGE SCALE GENOMIC DNA]</scope>
    <source>
        <strain evidence="2 3">Bd21</strain>
    </source>
</reference>
<reference evidence="2" key="2">
    <citation type="submission" date="2017-06" db="EMBL/GenBank/DDBJ databases">
        <title>WGS assembly of Brachypodium distachyon.</title>
        <authorList>
            <consortium name="The International Brachypodium Initiative"/>
            <person name="Lucas S."/>
            <person name="Harmon-Smith M."/>
            <person name="Lail K."/>
            <person name="Tice H."/>
            <person name="Grimwood J."/>
            <person name="Bruce D."/>
            <person name="Barry K."/>
            <person name="Shu S."/>
            <person name="Lindquist E."/>
            <person name="Wang M."/>
            <person name="Pitluck S."/>
            <person name="Vogel J.P."/>
            <person name="Garvin D.F."/>
            <person name="Mockler T.C."/>
            <person name="Schmutz J."/>
            <person name="Rokhsar D."/>
            <person name="Bevan M.W."/>
        </authorList>
    </citation>
    <scope>NUCLEOTIDE SEQUENCE</scope>
    <source>
        <strain evidence="2">Bd21</strain>
    </source>
</reference>
<evidence type="ECO:0000313" key="2">
    <source>
        <dbReference type="EMBL" id="KQJ89298.1"/>
    </source>
</evidence>
<sequence length="157" mass="16995">MRREESALLQPGVAAGRPAWGIGEDRCRRRNRRRIRVGKTTEKAGGESPLPARGQAYGSAGGRGAFAGWEALRKLASKIAATGLIGPVWAGHPEFPIRSPSPSFRLLSRTRNAPSLGGQAPTAAAGEERRRLSPLLLRRQEVTKILSSSPPRLEPFR</sequence>
<dbReference type="EnsemblPlants" id="KQJ89298">
    <property type="protein sequence ID" value="KQJ89298"/>
    <property type="gene ID" value="BRADI_4g24718v3"/>
</dbReference>
<protein>
    <submittedName>
        <fullName evidence="2 3">Uncharacterized protein</fullName>
    </submittedName>
</protein>
<name>A0A0Q3H7C5_BRADI</name>